<name>A0ABX1RL06_9PSEU</name>
<organism evidence="3 4">
    <name type="scientific">Pseudonocardia xinjiangensis</name>
    <dbReference type="NCBI Taxonomy" id="75289"/>
    <lineage>
        <taxon>Bacteria</taxon>
        <taxon>Bacillati</taxon>
        <taxon>Actinomycetota</taxon>
        <taxon>Actinomycetes</taxon>
        <taxon>Pseudonocardiales</taxon>
        <taxon>Pseudonocardiaceae</taxon>
        <taxon>Pseudonocardia</taxon>
    </lineage>
</organism>
<accession>A0ABX1RL06</accession>
<comment type="caution">
    <text evidence="3">The sequence shown here is derived from an EMBL/GenBank/DDBJ whole genome shotgun (WGS) entry which is preliminary data.</text>
</comment>
<keyword evidence="2" id="KW-1133">Transmembrane helix</keyword>
<keyword evidence="2" id="KW-0472">Membrane</keyword>
<feature type="compositionally biased region" description="Polar residues" evidence="1">
    <location>
        <begin position="267"/>
        <end position="287"/>
    </location>
</feature>
<gene>
    <name evidence="3" type="ORF">HF577_23620</name>
</gene>
<keyword evidence="2" id="KW-0812">Transmembrane</keyword>
<dbReference type="RefSeq" id="WP_169398123.1">
    <property type="nucleotide sequence ID" value="NZ_BAAAJH010000001.1"/>
</dbReference>
<feature type="transmembrane region" description="Helical" evidence="2">
    <location>
        <begin position="200"/>
        <end position="220"/>
    </location>
</feature>
<evidence type="ECO:0000256" key="2">
    <source>
        <dbReference type="SAM" id="Phobius"/>
    </source>
</evidence>
<feature type="region of interest" description="Disordered" evidence="1">
    <location>
        <begin position="258"/>
        <end position="287"/>
    </location>
</feature>
<feature type="transmembrane region" description="Helical" evidence="2">
    <location>
        <begin position="303"/>
        <end position="320"/>
    </location>
</feature>
<feature type="transmembrane region" description="Helical" evidence="2">
    <location>
        <begin position="128"/>
        <end position="148"/>
    </location>
</feature>
<reference evidence="3 4" key="1">
    <citation type="submission" date="2020-04" db="EMBL/GenBank/DDBJ databases">
        <authorList>
            <person name="Klaysubun C."/>
            <person name="Duangmal K."/>
            <person name="Lipun K."/>
        </authorList>
    </citation>
    <scope>NUCLEOTIDE SEQUENCE [LARGE SCALE GENOMIC DNA]</scope>
    <source>
        <strain evidence="3 4">JCM 11839</strain>
    </source>
</reference>
<feature type="transmembrane region" description="Helical" evidence="2">
    <location>
        <begin position="51"/>
        <end position="71"/>
    </location>
</feature>
<evidence type="ECO:0000313" key="4">
    <source>
        <dbReference type="Proteomes" id="UP001296706"/>
    </source>
</evidence>
<sequence length="326" mass="34343">MPLNRYLDFSEIAALYSQLAGVLAGFSFAALIAIATVRLNESRPQKSVTSAYRPLMCSFFALVATSLNYAVMVGEKERSGRSAAVGAAAGVGFVAAGCLLVFAILVTLDTVENARPDRTGNAQKAVRLIRRIMTLVVPPLFVTLWLPALRDHKSVKYGSGAPFGMLDTSGLLAIGISATVSAALFLRYHRLSRSPSTTDLLSTPGVGVALASLFATGGYVTFMGEDAFVVDAVPLVELVLVTGLGVVTSFAACRFQSGSNDEGPEPGSSNLSSQNEQVGLSGQQSATNREADRSLSLVGMRRIGMGVIMICIAYAARILLARRPGR</sequence>
<evidence type="ECO:0000313" key="3">
    <source>
        <dbReference type="EMBL" id="NMH80065.1"/>
    </source>
</evidence>
<dbReference type="EMBL" id="JAAXKY010000087">
    <property type="protein sequence ID" value="NMH80065.1"/>
    <property type="molecule type" value="Genomic_DNA"/>
</dbReference>
<proteinExistence type="predicted"/>
<feature type="transmembrane region" description="Helical" evidence="2">
    <location>
        <begin position="12"/>
        <end position="39"/>
    </location>
</feature>
<dbReference type="Proteomes" id="UP001296706">
    <property type="component" value="Unassembled WGS sequence"/>
</dbReference>
<keyword evidence="4" id="KW-1185">Reference proteome</keyword>
<protein>
    <submittedName>
        <fullName evidence="3">Uncharacterized protein</fullName>
    </submittedName>
</protein>
<feature type="transmembrane region" description="Helical" evidence="2">
    <location>
        <begin position="168"/>
        <end position="188"/>
    </location>
</feature>
<evidence type="ECO:0000256" key="1">
    <source>
        <dbReference type="SAM" id="MobiDB-lite"/>
    </source>
</evidence>
<feature type="transmembrane region" description="Helical" evidence="2">
    <location>
        <begin position="83"/>
        <end position="108"/>
    </location>
</feature>